<organism evidence="1">
    <name type="scientific">marine sediment metagenome</name>
    <dbReference type="NCBI Taxonomy" id="412755"/>
    <lineage>
        <taxon>unclassified sequences</taxon>
        <taxon>metagenomes</taxon>
        <taxon>ecological metagenomes</taxon>
    </lineage>
</organism>
<comment type="caution">
    <text evidence="1">The sequence shown here is derived from an EMBL/GenBank/DDBJ whole genome shotgun (WGS) entry which is preliminary data.</text>
</comment>
<feature type="non-terminal residue" evidence="1">
    <location>
        <position position="128"/>
    </location>
</feature>
<dbReference type="AlphaFoldDB" id="X0UHY6"/>
<accession>X0UHY6</accession>
<feature type="non-terminal residue" evidence="1">
    <location>
        <position position="1"/>
    </location>
</feature>
<gene>
    <name evidence="1" type="ORF">S01H1_23635</name>
</gene>
<dbReference type="EMBL" id="BARS01013722">
    <property type="protein sequence ID" value="GAF98906.1"/>
    <property type="molecule type" value="Genomic_DNA"/>
</dbReference>
<reference evidence="1" key="1">
    <citation type="journal article" date="2014" name="Front. Microbiol.">
        <title>High frequency of phylogenetically diverse reductive dehalogenase-homologous genes in deep subseafloor sedimentary metagenomes.</title>
        <authorList>
            <person name="Kawai M."/>
            <person name="Futagami T."/>
            <person name="Toyoda A."/>
            <person name="Takaki Y."/>
            <person name="Nishi S."/>
            <person name="Hori S."/>
            <person name="Arai W."/>
            <person name="Tsubouchi T."/>
            <person name="Morono Y."/>
            <person name="Uchiyama I."/>
            <person name="Ito T."/>
            <person name="Fujiyama A."/>
            <person name="Inagaki F."/>
            <person name="Takami H."/>
        </authorList>
    </citation>
    <scope>NUCLEOTIDE SEQUENCE</scope>
    <source>
        <strain evidence="1">Expedition CK06-06</strain>
    </source>
</reference>
<dbReference type="InterPro" id="IPR036096">
    <property type="entry name" value="Ataxin_AXH_dom_sf"/>
</dbReference>
<proteinExistence type="predicted"/>
<dbReference type="GO" id="GO:0003723">
    <property type="term" value="F:RNA binding"/>
    <property type="evidence" value="ECO:0007669"/>
    <property type="project" value="InterPro"/>
</dbReference>
<dbReference type="SUPFAM" id="SSF102031">
    <property type="entry name" value="AXH domain"/>
    <property type="match status" value="1"/>
</dbReference>
<evidence type="ECO:0000313" key="1">
    <source>
        <dbReference type="EMBL" id="GAF98906.1"/>
    </source>
</evidence>
<name>X0UHY6_9ZZZZ</name>
<protein>
    <submittedName>
        <fullName evidence="1">Uncharacterized protein</fullName>
    </submittedName>
</protein>
<sequence>NDCDYFYGFGQASPAYLYDGCRPRFEGDYKATITCCCLTAPCFLAGTKIAVVKGANDSVEGLGLEEVVDSEPQIESSDWLGSLLNEIASLFNSFIALFGFGADVNEEIEPIDEYLVFNGGVFKVAKFA</sequence>